<reference evidence="1 2" key="1">
    <citation type="journal article" date="2015" name="Front. Microbiol.">
        <title>Genome sequence of the plant growth promoting endophytic yeast Rhodotorula graminis WP1.</title>
        <authorList>
            <person name="Firrincieli A."/>
            <person name="Otillar R."/>
            <person name="Salamov A."/>
            <person name="Schmutz J."/>
            <person name="Khan Z."/>
            <person name="Redman R.S."/>
            <person name="Fleck N.D."/>
            <person name="Lindquist E."/>
            <person name="Grigoriev I.V."/>
            <person name="Doty S.L."/>
        </authorList>
    </citation>
    <scope>NUCLEOTIDE SEQUENCE [LARGE SCALE GENOMIC DNA]</scope>
    <source>
        <strain evidence="1 2">WP1</strain>
    </source>
</reference>
<proteinExistence type="predicted"/>
<name>A0A0P9F1D1_RHOGW</name>
<organism evidence="1 2">
    <name type="scientific">Rhodotorula graminis (strain WP1)</name>
    <dbReference type="NCBI Taxonomy" id="578459"/>
    <lineage>
        <taxon>Eukaryota</taxon>
        <taxon>Fungi</taxon>
        <taxon>Dikarya</taxon>
        <taxon>Basidiomycota</taxon>
        <taxon>Pucciniomycotina</taxon>
        <taxon>Microbotryomycetes</taxon>
        <taxon>Sporidiobolales</taxon>
        <taxon>Sporidiobolaceae</taxon>
        <taxon>Rhodotorula</taxon>
    </lineage>
</organism>
<dbReference type="Proteomes" id="UP000053890">
    <property type="component" value="Unassembled WGS sequence"/>
</dbReference>
<dbReference type="OrthoDB" id="2533414at2759"/>
<evidence type="ECO:0000313" key="1">
    <source>
        <dbReference type="EMBL" id="KPV73395.1"/>
    </source>
</evidence>
<dbReference type="RefSeq" id="XP_018269444.1">
    <property type="nucleotide sequence ID" value="XM_018417691.1"/>
</dbReference>
<protein>
    <submittedName>
        <fullName evidence="1">Uncharacterized protein</fullName>
    </submittedName>
</protein>
<evidence type="ECO:0000313" key="2">
    <source>
        <dbReference type="Proteomes" id="UP000053890"/>
    </source>
</evidence>
<dbReference type="GeneID" id="28978139"/>
<gene>
    <name evidence="1" type="ORF">RHOBADRAFT_55145</name>
</gene>
<dbReference type="AlphaFoldDB" id="A0A0P9F1D1"/>
<keyword evidence="2" id="KW-1185">Reference proteome</keyword>
<dbReference type="OMA" id="RINAYEV"/>
<dbReference type="EMBL" id="KQ474083">
    <property type="protein sequence ID" value="KPV73395.1"/>
    <property type="molecule type" value="Genomic_DNA"/>
</dbReference>
<sequence>MLALPVSPLLAGSTSTSTRRPWQRFTKDDRGLVAAVVAVVLLIFIASASRHPAVATVATAATASLGRLPDSLKAALQQHGQRPVVWASTQHGLVQKFFDAPFDEHRATFIHAVVRSENDTYRREDAEWDRYVSVPVHVEKLPWYNPAHQIKSTPTDFVSHIECSHAFLGKVYDTRAFESHVGWVSFVGCPLPRELDAVLDANPRKLLETTIKWVYKEDKGSFSKTLTLKAHHPEAESEFGICLSPIWGHLDARATLEWRENMRLLGVKTVHWHARAAVVGDWVERYNYVTGSSDTFMYAPPMSLETYGHRNNMADNGLYGDQIVYYISCKFRSHQKNPTRWLAHLDRDEDFMPKVFPSAALAAADSLAQLSSTLPEHFASLPDDLGTACYGKSYHAGLVDVSSHVSPKVAHTQPLELAYYDQVSEPSPSVKCMHRINAYEVASVHYGERWFPGFRSERFENGTEWMSDAVPFRFLHQLPRNGRLTLPDNYTAPYVRDDLEAYLALLWETREETWDKLEWVCDQIPCRFEADEA</sequence>
<accession>A0A0P9F1D1</accession>